<reference evidence="2" key="1">
    <citation type="submission" date="2023-02" db="EMBL/GenBank/DDBJ databases">
        <title>Actinokineospora globicatena NBRC 15670.</title>
        <authorList>
            <person name="Ichikawa N."/>
            <person name="Sato H."/>
            <person name="Tonouchi N."/>
        </authorList>
    </citation>
    <scope>NUCLEOTIDE SEQUENCE</scope>
    <source>
        <strain evidence="2">NBRC 15670</strain>
    </source>
</reference>
<feature type="domain" description="Carrier" evidence="1">
    <location>
        <begin position="1"/>
        <end position="73"/>
    </location>
</feature>
<dbReference type="InterPro" id="IPR036736">
    <property type="entry name" value="ACP-like_sf"/>
</dbReference>
<evidence type="ECO:0000313" key="3">
    <source>
        <dbReference type="Proteomes" id="UP001165042"/>
    </source>
</evidence>
<dbReference type="Pfam" id="PF00550">
    <property type="entry name" value="PP-binding"/>
    <property type="match status" value="1"/>
</dbReference>
<sequence>MSFDEWKPVLVSIGLSEDEVTPEATREEAGLDSLALMELSLVLRQRFGVVVTDEEMHEATTVAEVVELVDARRAG</sequence>
<dbReference type="RefSeq" id="WP_285607407.1">
    <property type="nucleotide sequence ID" value="NZ_BSSD01000001.1"/>
</dbReference>
<dbReference type="InterPro" id="IPR009081">
    <property type="entry name" value="PP-bd_ACP"/>
</dbReference>
<dbReference type="PROSITE" id="PS50075">
    <property type="entry name" value="CARRIER"/>
    <property type="match status" value="1"/>
</dbReference>
<gene>
    <name evidence="2" type="ORF">Aglo03_06890</name>
</gene>
<dbReference type="AlphaFoldDB" id="A0A9W6QG84"/>
<accession>A0A9W6QG84</accession>
<dbReference type="EMBL" id="BSSD01000001">
    <property type="protein sequence ID" value="GLW89873.1"/>
    <property type="molecule type" value="Genomic_DNA"/>
</dbReference>
<dbReference type="Proteomes" id="UP001165042">
    <property type="component" value="Unassembled WGS sequence"/>
</dbReference>
<name>A0A9W6QG84_9PSEU</name>
<organism evidence="2 3">
    <name type="scientific">Actinokineospora globicatena</name>
    <dbReference type="NCBI Taxonomy" id="103729"/>
    <lineage>
        <taxon>Bacteria</taxon>
        <taxon>Bacillati</taxon>
        <taxon>Actinomycetota</taxon>
        <taxon>Actinomycetes</taxon>
        <taxon>Pseudonocardiales</taxon>
        <taxon>Pseudonocardiaceae</taxon>
        <taxon>Actinokineospora</taxon>
    </lineage>
</organism>
<proteinExistence type="predicted"/>
<evidence type="ECO:0000259" key="1">
    <source>
        <dbReference type="PROSITE" id="PS50075"/>
    </source>
</evidence>
<dbReference type="SUPFAM" id="SSF47336">
    <property type="entry name" value="ACP-like"/>
    <property type="match status" value="1"/>
</dbReference>
<protein>
    <recommendedName>
        <fullName evidence="1">Carrier domain-containing protein</fullName>
    </recommendedName>
</protein>
<dbReference type="Gene3D" id="1.10.1200.10">
    <property type="entry name" value="ACP-like"/>
    <property type="match status" value="1"/>
</dbReference>
<evidence type="ECO:0000313" key="2">
    <source>
        <dbReference type="EMBL" id="GLW89873.1"/>
    </source>
</evidence>
<keyword evidence="3" id="KW-1185">Reference proteome</keyword>
<comment type="caution">
    <text evidence="2">The sequence shown here is derived from an EMBL/GenBank/DDBJ whole genome shotgun (WGS) entry which is preliminary data.</text>
</comment>